<reference evidence="8 9" key="1">
    <citation type="submission" date="2018-03" db="EMBL/GenBank/DDBJ databases">
        <authorList>
            <person name="Nguyen K."/>
            <person name="Fouts D."/>
            <person name="Sutton G."/>
        </authorList>
    </citation>
    <scope>NUCLEOTIDE SEQUENCE [LARGE SCALE GENOMIC DNA]</scope>
    <source>
        <strain evidence="8 9">AU3578</strain>
    </source>
</reference>
<dbReference type="Proteomes" id="UP000237632">
    <property type="component" value="Unassembled WGS sequence"/>
</dbReference>
<dbReference type="InterPro" id="IPR029020">
    <property type="entry name" value="Ammonium/urea_transptr"/>
</dbReference>
<feature type="transmembrane region" description="Helical" evidence="7">
    <location>
        <begin position="200"/>
        <end position="222"/>
    </location>
</feature>
<dbReference type="AlphaFoldDB" id="A0AA45BEY7"/>
<comment type="subcellular location">
    <subcellularLocation>
        <location evidence="1">Cell membrane</location>
        <topology evidence="1">Multi-pass membrane protein</topology>
    </subcellularLocation>
</comment>
<evidence type="ECO:0000256" key="4">
    <source>
        <dbReference type="ARBA" id="ARBA00022692"/>
    </source>
</evidence>
<dbReference type="GO" id="GO:0005886">
    <property type="term" value="C:plasma membrane"/>
    <property type="evidence" value="ECO:0007669"/>
    <property type="project" value="UniProtKB-SubCell"/>
</dbReference>
<name>A0AA45BEY7_BURVI</name>
<dbReference type="PANTHER" id="PTHR10464">
    <property type="entry name" value="UREA TRANSPORTER"/>
    <property type="match status" value="1"/>
</dbReference>
<evidence type="ECO:0000256" key="5">
    <source>
        <dbReference type="ARBA" id="ARBA00022989"/>
    </source>
</evidence>
<evidence type="ECO:0000256" key="2">
    <source>
        <dbReference type="ARBA" id="ARBA00005914"/>
    </source>
</evidence>
<evidence type="ECO:0000256" key="6">
    <source>
        <dbReference type="ARBA" id="ARBA00023136"/>
    </source>
</evidence>
<keyword evidence="5 7" id="KW-1133">Transmembrane helix</keyword>
<feature type="transmembrane region" description="Helical" evidence="7">
    <location>
        <begin position="133"/>
        <end position="150"/>
    </location>
</feature>
<comment type="similarity">
    <text evidence="2">Belongs to the urea transporter family.</text>
</comment>
<evidence type="ECO:0000313" key="9">
    <source>
        <dbReference type="Proteomes" id="UP000237632"/>
    </source>
</evidence>
<evidence type="ECO:0000256" key="1">
    <source>
        <dbReference type="ARBA" id="ARBA00004651"/>
    </source>
</evidence>
<accession>A0AA45BEY7</accession>
<dbReference type="Gene3D" id="1.10.3430.10">
    <property type="entry name" value="Ammonium transporter AmtB like domains"/>
    <property type="match status" value="1"/>
</dbReference>
<feature type="transmembrane region" description="Helical" evidence="7">
    <location>
        <begin position="20"/>
        <end position="41"/>
    </location>
</feature>
<dbReference type="Pfam" id="PF03253">
    <property type="entry name" value="UT"/>
    <property type="match status" value="1"/>
</dbReference>
<dbReference type="EMBL" id="PVHK01000083">
    <property type="protein sequence ID" value="PRH42206.1"/>
    <property type="molecule type" value="Genomic_DNA"/>
</dbReference>
<dbReference type="InterPro" id="IPR004937">
    <property type="entry name" value="Urea_transporter"/>
</dbReference>
<dbReference type="RefSeq" id="WP_060082229.1">
    <property type="nucleotide sequence ID" value="NZ_CADFFO010000002.1"/>
</dbReference>
<evidence type="ECO:0000256" key="7">
    <source>
        <dbReference type="SAM" id="Phobius"/>
    </source>
</evidence>
<evidence type="ECO:0000313" key="8">
    <source>
        <dbReference type="EMBL" id="PRH42206.1"/>
    </source>
</evidence>
<gene>
    <name evidence="8" type="ORF">C6T65_11580</name>
</gene>
<keyword evidence="4 7" id="KW-0812">Transmembrane</keyword>
<keyword evidence="6 7" id="KW-0472">Membrane</keyword>
<dbReference type="PANTHER" id="PTHR10464:SF4">
    <property type="entry name" value="UREA TRANSPORTER"/>
    <property type="match status" value="1"/>
</dbReference>
<feature type="transmembrane region" description="Helical" evidence="7">
    <location>
        <begin position="263"/>
        <end position="283"/>
    </location>
</feature>
<feature type="transmembrane region" description="Helical" evidence="7">
    <location>
        <begin position="48"/>
        <end position="68"/>
    </location>
</feature>
<evidence type="ECO:0000256" key="3">
    <source>
        <dbReference type="ARBA" id="ARBA00022475"/>
    </source>
</evidence>
<feature type="transmembrane region" description="Helical" evidence="7">
    <location>
        <begin position="80"/>
        <end position="113"/>
    </location>
</feature>
<organism evidence="8 9">
    <name type="scientific">Burkholderia vietnamiensis</name>
    <dbReference type="NCBI Taxonomy" id="60552"/>
    <lineage>
        <taxon>Bacteria</taxon>
        <taxon>Pseudomonadati</taxon>
        <taxon>Pseudomonadota</taxon>
        <taxon>Betaproteobacteria</taxon>
        <taxon>Burkholderiales</taxon>
        <taxon>Burkholderiaceae</taxon>
        <taxon>Burkholderia</taxon>
        <taxon>Burkholderia cepacia complex</taxon>
    </lineage>
</organism>
<sequence>MPTAHPASPSTALRILLRSIGQIVLQANAFTGAMLIGALALTDLRLAGAALAGAAVANLTAALSGAAHCHVEQGRHGFNGALAALAAVSFAPAPLAALALALAPSAALGAALVQRALRTPLAKWRQCPYSGPYIAVTALWMPLVAVQHPIDAATSATLTPASIACALSSGMAQTTFAQGAWPAALIVAGIAAASRRAAAFALGGAIVSSVLLVAFGASGAAFDAGQLGVNGALAALALMSRGTRTALAAAALAALLQWLAMRVGLVALTAPFALASWVTVAVARRFPLGETDVVVRTPS</sequence>
<protein>
    <submittedName>
        <fullName evidence="8">Urea transporter</fullName>
    </submittedName>
</protein>
<proteinExistence type="inferred from homology"/>
<comment type="caution">
    <text evidence="8">The sequence shown here is derived from an EMBL/GenBank/DDBJ whole genome shotgun (WGS) entry which is preliminary data.</text>
</comment>
<feature type="transmembrane region" description="Helical" evidence="7">
    <location>
        <begin position="170"/>
        <end position="193"/>
    </location>
</feature>
<dbReference type="GO" id="GO:0015204">
    <property type="term" value="F:urea transmembrane transporter activity"/>
    <property type="evidence" value="ECO:0007669"/>
    <property type="project" value="InterPro"/>
</dbReference>
<keyword evidence="3" id="KW-1003">Cell membrane</keyword>